<dbReference type="InterPro" id="IPR005761">
    <property type="entry name" value="UDP-N-AcMur-Glu-dNH2Pim_ligase"/>
</dbReference>
<comment type="similarity">
    <text evidence="1 13">Belongs to the MurCDEF family. MurE subfamily.</text>
</comment>
<keyword evidence="3 13" id="KW-0133">Cell shape</keyword>
<dbReference type="NCBIfam" id="TIGR01085">
    <property type="entry name" value="murE"/>
    <property type="match status" value="1"/>
</dbReference>
<evidence type="ECO:0000256" key="6">
    <source>
        <dbReference type="ARBA" id="ARBA00023316"/>
    </source>
</evidence>
<dbReference type="GO" id="GO:0005524">
    <property type="term" value="F:ATP binding"/>
    <property type="evidence" value="ECO:0007669"/>
    <property type="project" value="UniProtKB-UniRule"/>
</dbReference>
<sequence length="477" mass="51066">MTFDDLLAVVSSDASPEVRTDSRLVRQGDIFVAIAGNATDGHRFIEQAVANGARYVVCQDRDHASASAVTVVVENSARAAGLLAQASRGRPASKLTNLAVTGTNGKTTVAFLVHACITHAGRRCGLMGTVVYDTGTGVTPASLTTPDALTIAEMQHSMVEGGAEYMVIEASSHALAQDRLAGIDFRAAAFTNLSGDHLDYHKTEESYLAAKARLFTSLRPDATAVLNRHAPQSETIARQTRARLCWYAVDEPADITAHVESMTVAGARFTLEHDGRRAEVVTPLLGAYNVANHLAAAGLCLAAGFDLATVAAGLSSLKAIPGRLEKAGGEEFSVLIDYAHTDDALQNVLATLKPLCKGRLIVVFGCGGDRDKTKRPRMADVAQRLADMVIVTSDNPRTERPEAIIEDIVAGFRNGTSETIEVEADRRKAIERAIQKARKDDVILIAGKGHETYQIIGAEKIHFSDKEVAQQCLRGRR</sequence>
<dbReference type="SUPFAM" id="SSF53623">
    <property type="entry name" value="MurD-like peptide ligases, catalytic domain"/>
    <property type="match status" value="1"/>
</dbReference>
<dbReference type="GO" id="GO:0000287">
    <property type="term" value="F:magnesium ion binding"/>
    <property type="evidence" value="ECO:0007669"/>
    <property type="project" value="UniProtKB-UniRule"/>
</dbReference>
<keyword evidence="13" id="KW-0460">Magnesium</keyword>
<comment type="PTM">
    <text evidence="13">Carboxylation is probably crucial for Mg(2+) binding and, consequently, for the gamma-phosphate positioning of ATP.</text>
</comment>
<dbReference type="PANTHER" id="PTHR23135">
    <property type="entry name" value="MUR LIGASE FAMILY MEMBER"/>
    <property type="match status" value="1"/>
</dbReference>
<keyword evidence="4 13" id="KW-0573">Peptidoglycan synthesis</keyword>
<accession>A0AAW6U3N6</accession>
<proteinExistence type="inferred from homology"/>
<feature type="binding site" evidence="13">
    <location>
        <position position="447"/>
    </location>
    <ligand>
        <name>meso-2,6-diaminopimelate</name>
        <dbReference type="ChEBI" id="CHEBI:57791"/>
    </ligand>
</feature>
<dbReference type="GO" id="GO:0005737">
    <property type="term" value="C:cytoplasm"/>
    <property type="evidence" value="ECO:0007669"/>
    <property type="project" value="UniProtKB-SubCell"/>
</dbReference>
<gene>
    <name evidence="13" type="primary">murE</name>
    <name evidence="18" type="ORF">QJ522_16780</name>
</gene>
<dbReference type="GO" id="GO:0008360">
    <property type="term" value="P:regulation of cell shape"/>
    <property type="evidence" value="ECO:0007669"/>
    <property type="project" value="UniProtKB-KW"/>
</dbReference>
<keyword evidence="13 18" id="KW-0436">Ligase</keyword>
<feature type="binding site" evidence="13">
    <location>
        <position position="22"/>
    </location>
    <ligand>
        <name>UDP-N-acetyl-alpha-D-muramoyl-L-alanyl-D-glutamate</name>
        <dbReference type="ChEBI" id="CHEBI:83900"/>
    </ligand>
</feature>
<dbReference type="GO" id="GO:0009252">
    <property type="term" value="P:peptidoglycan biosynthetic process"/>
    <property type="evidence" value="ECO:0007669"/>
    <property type="project" value="UniProtKB-UniRule"/>
</dbReference>
<dbReference type="PANTHER" id="PTHR23135:SF4">
    <property type="entry name" value="UDP-N-ACETYLMURAMOYL-L-ALANYL-D-GLUTAMATE--2,6-DIAMINOPIMELATE LIGASE MURE HOMOLOG, CHLOROPLASTIC"/>
    <property type="match status" value="1"/>
</dbReference>
<dbReference type="EMBL" id="JASCXX010000023">
    <property type="protein sequence ID" value="MDI6450716.1"/>
    <property type="molecule type" value="Genomic_DNA"/>
</dbReference>
<comment type="caution">
    <text evidence="13">Lacks conserved residue(s) required for the propagation of feature annotation.</text>
</comment>
<comment type="caution">
    <text evidence="18">The sequence shown here is derived from an EMBL/GenBank/DDBJ whole genome shotgun (WGS) entry which is preliminary data.</text>
</comment>
<evidence type="ECO:0000256" key="1">
    <source>
        <dbReference type="ARBA" id="ARBA00005898"/>
    </source>
</evidence>
<dbReference type="InterPro" id="IPR013221">
    <property type="entry name" value="Mur_ligase_cen"/>
</dbReference>
<comment type="function">
    <text evidence="13">Catalyzes the addition of meso-diaminopimelic acid to the nucleotide precursor UDP-N-acetylmuramoyl-L-alanyl-D-glutamate (UMAG) in the biosynthesis of bacterial cell-wall peptidoglycan.</text>
</comment>
<feature type="domain" description="Mur ligase C-terminal" evidence="16">
    <location>
        <begin position="322"/>
        <end position="449"/>
    </location>
</feature>
<keyword evidence="5 13" id="KW-0131">Cell cycle</keyword>
<feature type="binding site" evidence="13">
    <location>
        <begin position="394"/>
        <end position="397"/>
    </location>
    <ligand>
        <name>meso-2,6-diaminopimelate</name>
        <dbReference type="ChEBI" id="CHEBI:57791"/>
    </ligand>
</feature>
<keyword evidence="6 13" id="KW-0961">Cell wall biogenesis/degradation</keyword>
<feature type="binding site" evidence="13">
    <location>
        <position position="171"/>
    </location>
    <ligand>
        <name>UDP-N-acetyl-alpha-D-muramoyl-L-alanyl-D-glutamate</name>
        <dbReference type="ChEBI" id="CHEBI:83900"/>
    </ligand>
</feature>
<dbReference type="SUPFAM" id="SSF63418">
    <property type="entry name" value="MurE/MurF N-terminal domain"/>
    <property type="match status" value="1"/>
</dbReference>
<dbReference type="GO" id="GO:0071555">
    <property type="term" value="P:cell wall organization"/>
    <property type="evidence" value="ECO:0007669"/>
    <property type="project" value="UniProtKB-KW"/>
</dbReference>
<evidence type="ECO:0000256" key="12">
    <source>
        <dbReference type="ARBA" id="ARBA00081560"/>
    </source>
</evidence>
<evidence type="ECO:0000256" key="7">
    <source>
        <dbReference type="ARBA" id="ARBA00050251"/>
    </source>
</evidence>
<dbReference type="FunFam" id="3.90.190.20:FF:000006">
    <property type="entry name" value="UDP-N-acetylmuramoyl-L-alanyl-D-glutamate--2,6-diaminopimelate ligase"/>
    <property type="match status" value="1"/>
</dbReference>
<dbReference type="Gene3D" id="3.90.190.20">
    <property type="entry name" value="Mur ligase, C-terminal domain"/>
    <property type="match status" value="1"/>
</dbReference>
<evidence type="ECO:0000256" key="8">
    <source>
        <dbReference type="ARBA" id="ARBA00066633"/>
    </source>
</evidence>
<dbReference type="InterPro" id="IPR004101">
    <property type="entry name" value="Mur_ligase_C"/>
</dbReference>
<dbReference type="Pfam" id="PF01225">
    <property type="entry name" value="Mur_ligase"/>
    <property type="match status" value="1"/>
</dbReference>
<feature type="binding site" evidence="13">
    <location>
        <position position="177"/>
    </location>
    <ligand>
        <name>UDP-N-acetyl-alpha-D-muramoyl-L-alanyl-D-glutamate</name>
        <dbReference type="ChEBI" id="CHEBI:83900"/>
    </ligand>
</feature>
<feature type="binding site" evidence="13">
    <location>
        <position position="179"/>
    </location>
    <ligand>
        <name>UDP-N-acetyl-alpha-D-muramoyl-L-alanyl-D-glutamate</name>
        <dbReference type="ChEBI" id="CHEBI:83900"/>
    </ligand>
</feature>
<organism evidence="18 19">
    <name type="scientific">Anaerobaca lacustris</name>
    <dbReference type="NCBI Taxonomy" id="3044600"/>
    <lineage>
        <taxon>Bacteria</taxon>
        <taxon>Pseudomonadati</taxon>
        <taxon>Planctomycetota</taxon>
        <taxon>Phycisphaerae</taxon>
        <taxon>Sedimentisphaerales</taxon>
        <taxon>Anaerobacaceae</taxon>
        <taxon>Anaerobaca</taxon>
    </lineage>
</organism>
<keyword evidence="13" id="KW-0963">Cytoplasm</keyword>
<dbReference type="InterPro" id="IPR035911">
    <property type="entry name" value="MurE/MurF_N"/>
</dbReference>
<keyword evidence="19" id="KW-1185">Reference proteome</keyword>
<dbReference type="Gene3D" id="3.40.1190.10">
    <property type="entry name" value="Mur-like, catalytic domain"/>
    <property type="match status" value="1"/>
</dbReference>
<dbReference type="Gene3D" id="3.40.1390.10">
    <property type="entry name" value="MurE/MurF, N-terminal domain"/>
    <property type="match status" value="1"/>
</dbReference>
<dbReference type="HAMAP" id="MF_00208">
    <property type="entry name" value="MurE"/>
    <property type="match status" value="1"/>
</dbReference>
<feature type="binding site" evidence="13">
    <location>
        <position position="451"/>
    </location>
    <ligand>
        <name>meso-2,6-diaminopimelate</name>
        <dbReference type="ChEBI" id="CHEBI:57791"/>
    </ligand>
</feature>
<keyword evidence="13" id="KW-0547">Nucleotide-binding</keyword>
<keyword evidence="13" id="KW-0067">ATP-binding</keyword>
<name>A0AAW6U3N6_9BACT</name>
<evidence type="ECO:0000259" key="16">
    <source>
        <dbReference type="Pfam" id="PF02875"/>
    </source>
</evidence>
<evidence type="ECO:0000256" key="14">
    <source>
        <dbReference type="RuleBase" id="RU004135"/>
    </source>
</evidence>
<dbReference type="Pfam" id="PF02875">
    <property type="entry name" value="Mur_ligase_C"/>
    <property type="match status" value="1"/>
</dbReference>
<dbReference type="SUPFAM" id="SSF53244">
    <property type="entry name" value="MurD-like peptide ligases, peptide-binding domain"/>
    <property type="match status" value="1"/>
</dbReference>
<evidence type="ECO:0000256" key="13">
    <source>
        <dbReference type="HAMAP-Rule" id="MF_00208"/>
    </source>
</evidence>
<dbReference type="InterPro" id="IPR000713">
    <property type="entry name" value="Mur_ligase_N"/>
</dbReference>
<feature type="short sequence motif" description="Meso-diaminopimelate recognition motif" evidence="13">
    <location>
        <begin position="394"/>
        <end position="397"/>
    </location>
</feature>
<feature type="binding site" evidence="13">
    <location>
        <begin position="144"/>
        <end position="145"/>
    </location>
    <ligand>
        <name>UDP-N-acetyl-alpha-D-muramoyl-L-alanyl-D-glutamate</name>
        <dbReference type="ChEBI" id="CHEBI:83900"/>
    </ligand>
</feature>
<dbReference type="AlphaFoldDB" id="A0AAW6U3N6"/>
<comment type="pathway">
    <text evidence="13 14">Cell wall biogenesis; peptidoglycan biosynthesis.</text>
</comment>
<evidence type="ECO:0000256" key="2">
    <source>
        <dbReference type="ARBA" id="ARBA00022618"/>
    </source>
</evidence>
<evidence type="ECO:0000259" key="15">
    <source>
        <dbReference type="Pfam" id="PF01225"/>
    </source>
</evidence>
<dbReference type="Proteomes" id="UP001431776">
    <property type="component" value="Unassembled WGS sequence"/>
</dbReference>
<dbReference type="GO" id="GO:0051301">
    <property type="term" value="P:cell division"/>
    <property type="evidence" value="ECO:0007669"/>
    <property type="project" value="UniProtKB-KW"/>
</dbReference>
<dbReference type="InterPro" id="IPR036615">
    <property type="entry name" value="Mur_ligase_C_dom_sf"/>
</dbReference>
<dbReference type="InterPro" id="IPR036565">
    <property type="entry name" value="Mur-like_cat_sf"/>
</dbReference>
<evidence type="ECO:0000256" key="3">
    <source>
        <dbReference type="ARBA" id="ARBA00022960"/>
    </source>
</evidence>
<evidence type="ECO:0000256" key="5">
    <source>
        <dbReference type="ARBA" id="ARBA00023306"/>
    </source>
</evidence>
<feature type="domain" description="Mur ligase central" evidence="17">
    <location>
        <begin position="100"/>
        <end position="299"/>
    </location>
</feature>
<evidence type="ECO:0000313" key="19">
    <source>
        <dbReference type="Proteomes" id="UP001431776"/>
    </source>
</evidence>
<dbReference type="NCBIfam" id="NF001124">
    <property type="entry name" value="PRK00139.1-2"/>
    <property type="match status" value="1"/>
</dbReference>
<evidence type="ECO:0000313" key="18">
    <source>
        <dbReference type="EMBL" id="MDI6450716.1"/>
    </source>
</evidence>
<feature type="domain" description="Mur ligase N-terminal catalytic" evidence="15">
    <location>
        <begin position="18"/>
        <end position="76"/>
    </location>
</feature>
<comment type="catalytic activity">
    <reaction evidence="7 13">
        <text>UDP-N-acetyl-alpha-D-muramoyl-L-alanyl-D-glutamate + meso-2,6-diaminopimelate + ATP = UDP-N-acetyl-alpha-D-muramoyl-L-alanyl-gamma-D-glutamyl-meso-2,6-diaminopimelate + ADP + phosphate + H(+)</text>
        <dbReference type="Rhea" id="RHEA:23676"/>
        <dbReference type="ChEBI" id="CHEBI:15378"/>
        <dbReference type="ChEBI" id="CHEBI:30616"/>
        <dbReference type="ChEBI" id="CHEBI:43474"/>
        <dbReference type="ChEBI" id="CHEBI:57791"/>
        <dbReference type="ChEBI" id="CHEBI:83900"/>
        <dbReference type="ChEBI" id="CHEBI:83905"/>
        <dbReference type="ChEBI" id="CHEBI:456216"/>
        <dbReference type="EC" id="6.3.2.13"/>
    </reaction>
</comment>
<protein>
    <recommendedName>
        <fullName evidence="9 13">UDP-N-acetylmuramoyl-L-alanyl-D-glutamate--2,6-diaminopimelate ligase</fullName>
        <ecNumber evidence="8 13">6.3.2.13</ecNumber>
    </recommendedName>
    <alternativeName>
        <fullName evidence="10 13">Meso-A2pm-adding enzyme</fullName>
    </alternativeName>
    <alternativeName>
        <fullName evidence="11 13">Meso-diaminopimelate-adding enzyme</fullName>
    </alternativeName>
    <alternativeName>
        <fullName evidence="12 13">UDP-MurNAc-L-Ala-D-Glu:meso-diaminopimelate ligase</fullName>
    </alternativeName>
    <alternativeName>
        <fullName evidence="13">UDP-MurNAc-tripeptide synthetase</fullName>
    </alternativeName>
    <alternativeName>
        <fullName evidence="13">UDP-N-acetylmuramyl-tripeptide synthetase</fullName>
    </alternativeName>
</protein>
<feature type="binding site" evidence="13">
    <location>
        <begin position="102"/>
        <end position="108"/>
    </location>
    <ligand>
        <name>ATP</name>
        <dbReference type="ChEBI" id="CHEBI:30616"/>
    </ligand>
</feature>
<feature type="modified residue" description="N6-carboxylysine" evidence="13">
    <location>
        <position position="211"/>
    </location>
</feature>
<evidence type="ECO:0000256" key="10">
    <source>
        <dbReference type="ARBA" id="ARBA00075482"/>
    </source>
</evidence>
<dbReference type="EC" id="6.3.2.13" evidence="8 13"/>
<evidence type="ECO:0000259" key="17">
    <source>
        <dbReference type="Pfam" id="PF08245"/>
    </source>
</evidence>
<comment type="subcellular location">
    <subcellularLocation>
        <location evidence="13 14">Cytoplasm</location>
    </subcellularLocation>
</comment>
<evidence type="ECO:0000256" key="9">
    <source>
        <dbReference type="ARBA" id="ARBA00072883"/>
    </source>
</evidence>
<reference evidence="18" key="1">
    <citation type="submission" date="2023-05" db="EMBL/GenBank/DDBJ databases">
        <title>Anaerotaeda fermentans gen. nov., sp. nov., a novel anaerobic planctomycete of the new family within the order Sedimentisphaerales isolated from Taman Peninsula, Russia.</title>
        <authorList>
            <person name="Khomyakova M.A."/>
            <person name="Merkel A.Y."/>
            <person name="Slobodkin A.I."/>
        </authorList>
    </citation>
    <scope>NUCLEOTIDE SEQUENCE</scope>
    <source>
        <strain evidence="18">M17dextr</strain>
    </source>
</reference>
<evidence type="ECO:0000256" key="11">
    <source>
        <dbReference type="ARBA" id="ARBA00076158"/>
    </source>
</evidence>
<comment type="cofactor">
    <cofactor evidence="13">
        <name>Mg(2+)</name>
        <dbReference type="ChEBI" id="CHEBI:18420"/>
    </cofactor>
</comment>
<keyword evidence="2 13" id="KW-0132">Cell division</keyword>
<feature type="binding site" evidence="13">
    <location>
        <position position="370"/>
    </location>
    <ligand>
        <name>meso-2,6-diaminopimelate</name>
        <dbReference type="ChEBI" id="CHEBI:57791"/>
    </ligand>
</feature>
<dbReference type="NCBIfam" id="NF001126">
    <property type="entry name" value="PRK00139.1-4"/>
    <property type="match status" value="1"/>
</dbReference>
<dbReference type="RefSeq" id="WP_349246125.1">
    <property type="nucleotide sequence ID" value="NZ_JASCXX010000023.1"/>
</dbReference>
<evidence type="ECO:0000256" key="4">
    <source>
        <dbReference type="ARBA" id="ARBA00022984"/>
    </source>
</evidence>
<dbReference type="Pfam" id="PF08245">
    <property type="entry name" value="Mur_ligase_M"/>
    <property type="match status" value="1"/>
</dbReference>
<dbReference type="GO" id="GO:0008765">
    <property type="term" value="F:UDP-N-acetylmuramoylalanyl-D-glutamate-2,6-diaminopimelate ligase activity"/>
    <property type="evidence" value="ECO:0007669"/>
    <property type="project" value="UniProtKB-UniRule"/>
</dbReference>